<dbReference type="OrthoDB" id="5424793at2759"/>
<evidence type="ECO:0000256" key="3">
    <source>
        <dbReference type="ARBA" id="ARBA00023125"/>
    </source>
</evidence>
<dbReference type="InterPro" id="IPR001138">
    <property type="entry name" value="Zn2Cys6_DnaBD"/>
</dbReference>
<feature type="domain" description="Zn(2)-C6 fungal-type" evidence="7">
    <location>
        <begin position="12"/>
        <end position="44"/>
    </location>
</feature>
<dbReference type="InterPro" id="IPR051089">
    <property type="entry name" value="prtT"/>
</dbReference>
<dbReference type="RefSeq" id="XP_007736746.1">
    <property type="nucleotide sequence ID" value="XM_007738556.1"/>
</dbReference>
<keyword evidence="5" id="KW-0539">Nucleus</keyword>
<evidence type="ECO:0000256" key="5">
    <source>
        <dbReference type="ARBA" id="ARBA00023242"/>
    </source>
</evidence>
<evidence type="ECO:0000313" key="8">
    <source>
        <dbReference type="EMBL" id="EXJ78958.1"/>
    </source>
</evidence>
<dbReference type="GeneID" id="19172546"/>
<organism evidence="8 9">
    <name type="scientific">Capronia epimyces CBS 606.96</name>
    <dbReference type="NCBI Taxonomy" id="1182542"/>
    <lineage>
        <taxon>Eukaryota</taxon>
        <taxon>Fungi</taxon>
        <taxon>Dikarya</taxon>
        <taxon>Ascomycota</taxon>
        <taxon>Pezizomycotina</taxon>
        <taxon>Eurotiomycetes</taxon>
        <taxon>Chaetothyriomycetidae</taxon>
        <taxon>Chaetothyriales</taxon>
        <taxon>Herpotrichiellaceae</taxon>
        <taxon>Capronia</taxon>
    </lineage>
</organism>
<gene>
    <name evidence="8" type="ORF">A1O3_08458</name>
</gene>
<dbReference type="PROSITE" id="PS00463">
    <property type="entry name" value="ZN2_CY6_FUNGAL_1"/>
    <property type="match status" value="1"/>
</dbReference>
<feature type="region of interest" description="Disordered" evidence="6">
    <location>
        <begin position="76"/>
        <end position="133"/>
    </location>
</feature>
<feature type="compositionally biased region" description="Polar residues" evidence="6">
    <location>
        <begin position="590"/>
        <end position="605"/>
    </location>
</feature>
<proteinExistence type="predicted"/>
<reference evidence="8 9" key="1">
    <citation type="submission" date="2013-03" db="EMBL/GenBank/DDBJ databases">
        <title>The Genome Sequence of Capronia epimyces CBS 606.96.</title>
        <authorList>
            <consortium name="The Broad Institute Genomics Platform"/>
            <person name="Cuomo C."/>
            <person name="de Hoog S."/>
            <person name="Gorbushina A."/>
            <person name="Walker B."/>
            <person name="Young S.K."/>
            <person name="Zeng Q."/>
            <person name="Gargeya S."/>
            <person name="Fitzgerald M."/>
            <person name="Haas B."/>
            <person name="Abouelleil A."/>
            <person name="Allen A.W."/>
            <person name="Alvarado L."/>
            <person name="Arachchi H.M."/>
            <person name="Berlin A.M."/>
            <person name="Chapman S.B."/>
            <person name="Gainer-Dewar J."/>
            <person name="Goldberg J."/>
            <person name="Griggs A."/>
            <person name="Gujja S."/>
            <person name="Hansen M."/>
            <person name="Howarth C."/>
            <person name="Imamovic A."/>
            <person name="Ireland A."/>
            <person name="Larimer J."/>
            <person name="McCowan C."/>
            <person name="Murphy C."/>
            <person name="Pearson M."/>
            <person name="Poon T.W."/>
            <person name="Priest M."/>
            <person name="Roberts A."/>
            <person name="Saif S."/>
            <person name="Shea T."/>
            <person name="Sisk P."/>
            <person name="Sykes S."/>
            <person name="Wortman J."/>
            <person name="Nusbaum C."/>
            <person name="Birren B."/>
        </authorList>
    </citation>
    <scope>NUCLEOTIDE SEQUENCE [LARGE SCALE GENOMIC DNA]</scope>
    <source>
        <strain evidence="8 9">CBS 606.96</strain>
    </source>
</reference>
<dbReference type="SMART" id="SM00066">
    <property type="entry name" value="GAL4"/>
    <property type="match status" value="1"/>
</dbReference>
<dbReference type="AlphaFoldDB" id="W9XFH2"/>
<dbReference type="PROSITE" id="PS50048">
    <property type="entry name" value="ZN2_CY6_FUNGAL_2"/>
    <property type="match status" value="1"/>
</dbReference>
<name>W9XFH2_9EURO</name>
<accession>W9XFH2</accession>
<evidence type="ECO:0000256" key="2">
    <source>
        <dbReference type="ARBA" id="ARBA00023015"/>
    </source>
</evidence>
<evidence type="ECO:0000256" key="1">
    <source>
        <dbReference type="ARBA" id="ARBA00004123"/>
    </source>
</evidence>
<evidence type="ECO:0000313" key="9">
    <source>
        <dbReference type="Proteomes" id="UP000019478"/>
    </source>
</evidence>
<dbReference type="PANTHER" id="PTHR31845">
    <property type="entry name" value="FINGER DOMAIN PROTEIN, PUTATIVE-RELATED"/>
    <property type="match status" value="1"/>
</dbReference>
<keyword evidence="4" id="KW-0804">Transcription</keyword>
<evidence type="ECO:0000256" key="4">
    <source>
        <dbReference type="ARBA" id="ARBA00023163"/>
    </source>
</evidence>
<dbReference type="CDD" id="cd00067">
    <property type="entry name" value="GAL4"/>
    <property type="match status" value="1"/>
</dbReference>
<evidence type="ECO:0000259" key="7">
    <source>
        <dbReference type="PROSITE" id="PS50048"/>
    </source>
</evidence>
<keyword evidence="3" id="KW-0238">DNA-binding</keyword>
<dbReference type="EMBL" id="AMGY01000008">
    <property type="protein sequence ID" value="EXJ78958.1"/>
    <property type="molecule type" value="Genomic_DNA"/>
</dbReference>
<keyword evidence="2" id="KW-0805">Transcription regulation</keyword>
<keyword evidence="9" id="KW-1185">Reference proteome</keyword>
<dbReference type="Proteomes" id="UP000019478">
    <property type="component" value="Unassembled WGS sequence"/>
</dbReference>
<feature type="compositionally biased region" description="Basic and acidic residues" evidence="6">
    <location>
        <begin position="579"/>
        <end position="588"/>
    </location>
</feature>
<dbReference type="CDD" id="cd12148">
    <property type="entry name" value="fungal_TF_MHR"/>
    <property type="match status" value="1"/>
</dbReference>
<evidence type="ECO:0000256" key="6">
    <source>
        <dbReference type="SAM" id="MobiDB-lite"/>
    </source>
</evidence>
<sequence>MPTQARPRTARACKACRSLKVRCLPSPEGEVCQKCAKSGAQCVFEEPRTRRKREKPDSRARVAALERKLEAVIAQVSQGSDVDRSSATRSSLQAPEITVPLSPPVSRIRDSRTSSASETGAGSQSTRNLGFAPYDGDDATPEVLIAQGLLSMEDAERYIERFRQSCAYFPFVVLPPDETFSTVLRERPLLLHAALAVAMSAEVHLQKVLEKSFKEVMLSKLMFEAEKSIDLLQSILVYIAWGHFFHIPKRDQSYQLLQMAVGLCVELGLNTSPTLAMRKVGLHLNHYTPSADSEGDAFWSREARRVFLGCYHISTMQNWTWSKPNTLEHSEYILQCATSLSEAPEYPTDGLILPLVQLDQTGDDYYNALCIGSNESHSQGRLDRVDAHLRSFRKSTQEIMNSLTPTASSSTTLELALHFATVHTLEQDLLTSTSPIRRHMATVVPMDNASSPAGSPSRIDILVECLQAAMGYVDCFISIPLSSYPLLCTAQWAGLVCSLTVMYRLSIGVPRVPLWDVQVARDTVKLEQYLEVLCDRTQRATRERLGAIAETNKRDLYSIMGLILQNVRNTYERLRHLPQDKSSTDEAPVHSTSFPDQLVNEQTLPQPRPGPIFEQNMPRPGYQDRCPARQFWSPHEHGGADTSESMEENPFLSTNLINDDGFWTQLFTTEQTQWNMDLGMEDI</sequence>
<comment type="caution">
    <text evidence="8">The sequence shown here is derived from an EMBL/GenBank/DDBJ whole genome shotgun (WGS) entry which is preliminary data.</text>
</comment>
<protein>
    <recommendedName>
        <fullName evidence="7">Zn(2)-C6 fungal-type domain-containing protein</fullName>
    </recommendedName>
</protein>
<dbReference type="STRING" id="1182542.W9XFH2"/>
<dbReference type="GO" id="GO:0000976">
    <property type="term" value="F:transcription cis-regulatory region binding"/>
    <property type="evidence" value="ECO:0007669"/>
    <property type="project" value="TreeGrafter"/>
</dbReference>
<dbReference type="InterPro" id="IPR036864">
    <property type="entry name" value="Zn2-C6_fun-type_DNA-bd_sf"/>
</dbReference>
<dbReference type="Pfam" id="PF00172">
    <property type="entry name" value="Zn_clus"/>
    <property type="match status" value="1"/>
</dbReference>
<dbReference type="GO" id="GO:0000981">
    <property type="term" value="F:DNA-binding transcription factor activity, RNA polymerase II-specific"/>
    <property type="evidence" value="ECO:0007669"/>
    <property type="project" value="InterPro"/>
</dbReference>
<feature type="region of interest" description="Disordered" evidence="6">
    <location>
        <begin position="579"/>
        <end position="647"/>
    </location>
</feature>
<comment type="subcellular location">
    <subcellularLocation>
        <location evidence="1">Nucleus</location>
    </subcellularLocation>
</comment>
<dbReference type="Gene3D" id="4.10.240.10">
    <property type="entry name" value="Zn(2)-C6 fungal-type DNA-binding domain"/>
    <property type="match status" value="1"/>
</dbReference>
<dbReference type="HOGENOM" id="CLU_006524_7_2_1"/>
<dbReference type="GO" id="GO:0008270">
    <property type="term" value="F:zinc ion binding"/>
    <property type="evidence" value="ECO:0007669"/>
    <property type="project" value="InterPro"/>
</dbReference>
<feature type="compositionally biased region" description="Polar residues" evidence="6">
    <location>
        <begin position="113"/>
        <end position="128"/>
    </location>
</feature>
<dbReference type="SUPFAM" id="SSF57701">
    <property type="entry name" value="Zn2/Cys6 DNA-binding domain"/>
    <property type="match status" value="1"/>
</dbReference>
<dbReference type="eggNOG" id="ENOG502SNUJ">
    <property type="taxonomic scope" value="Eukaryota"/>
</dbReference>
<dbReference type="PANTHER" id="PTHR31845:SF10">
    <property type="entry name" value="ZN(II)2CYS6 TRANSCRIPTION FACTOR (EUROFUNG)"/>
    <property type="match status" value="1"/>
</dbReference>
<dbReference type="GO" id="GO:0005634">
    <property type="term" value="C:nucleus"/>
    <property type="evidence" value="ECO:0007669"/>
    <property type="project" value="UniProtKB-SubCell"/>
</dbReference>